<dbReference type="PANTHER" id="PTHR30404:SF0">
    <property type="entry name" value="N-ACETYLMURAMOYL-L-ALANINE AMIDASE AMIC"/>
    <property type="match status" value="1"/>
</dbReference>
<dbReference type="InterPro" id="IPR006311">
    <property type="entry name" value="TAT_signal"/>
</dbReference>
<dbReference type="PANTHER" id="PTHR30404">
    <property type="entry name" value="N-ACETYLMURAMOYL-L-ALANINE AMIDASE"/>
    <property type="match status" value="1"/>
</dbReference>
<dbReference type="GO" id="GO:0008745">
    <property type="term" value="F:N-acetylmuramoyl-L-alanine amidase activity"/>
    <property type="evidence" value="ECO:0007669"/>
    <property type="project" value="UniProtKB-EC"/>
</dbReference>
<dbReference type="CDD" id="cd02696">
    <property type="entry name" value="MurNAc-LAA"/>
    <property type="match status" value="1"/>
</dbReference>
<evidence type="ECO:0000256" key="1">
    <source>
        <dbReference type="ARBA" id="ARBA00001561"/>
    </source>
</evidence>
<dbReference type="RefSeq" id="WP_212710391.1">
    <property type="nucleotide sequence ID" value="NZ_BAAAFW010000014.1"/>
</dbReference>
<accession>A0ABW1VQI0</accession>
<proteinExistence type="predicted"/>
<comment type="catalytic activity">
    <reaction evidence="1">
        <text>Hydrolyzes the link between N-acetylmuramoyl residues and L-amino acid residues in certain cell-wall glycopeptides.</text>
        <dbReference type="EC" id="3.5.1.28"/>
    </reaction>
</comment>
<reference evidence="6" key="1">
    <citation type="journal article" date="2019" name="Int. J. Syst. Evol. Microbiol.">
        <title>The Global Catalogue of Microorganisms (GCM) 10K type strain sequencing project: providing services to taxonomists for standard genome sequencing and annotation.</title>
        <authorList>
            <consortium name="The Broad Institute Genomics Platform"/>
            <consortium name="The Broad Institute Genome Sequencing Center for Infectious Disease"/>
            <person name="Wu L."/>
            <person name="Ma J."/>
        </authorList>
    </citation>
    <scope>NUCLEOTIDE SEQUENCE [LARGE SCALE GENOMIC DNA]</scope>
    <source>
        <strain evidence="6">CGMCC 4.1530</strain>
    </source>
</reference>
<comment type="caution">
    <text evidence="5">The sequence shown here is derived from an EMBL/GenBank/DDBJ whole genome shotgun (WGS) entry which is preliminary data.</text>
</comment>
<feature type="domain" description="MurNAc-LAA" evidence="4">
    <location>
        <begin position="242"/>
        <end position="396"/>
    </location>
</feature>
<dbReference type="InterPro" id="IPR002508">
    <property type="entry name" value="MurNAc-LAA_cat"/>
</dbReference>
<dbReference type="EMBL" id="JBHSUC010000015">
    <property type="protein sequence ID" value="MFC6362801.1"/>
    <property type="molecule type" value="Genomic_DNA"/>
</dbReference>
<dbReference type="Pfam" id="PF11741">
    <property type="entry name" value="AMIN"/>
    <property type="match status" value="1"/>
</dbReference>
<evidence type="ECO:0000256" key="2">
    <source>
        <dbReference type="ARBA" id="ARBA00011901"/>
    </source>
</evidence>
<dbReference type="SMART" id="SM00646">
    <property type="entry name" value="Ami_3"/>
    <property type="match status" value="1"/>
</dbReference>
<evidence type="ECO:0000313" key="5">
    <source>
        <dbReference type="EMBL" id="MFC6362801.1"/>
    </source>
</evidence>
<keyword evidence="6" id="KW-1185">Reference proteome</keyword>
<dbReference type="SUPFAM" id="SSF53187">
    <property type="entry name" value="Zn-dependent exopeptidases"/>
    <property type="match status" value="1"/>
</dbReference>
<dbReference type="InterPro" id="IPR021731">
    <property type="entry name" value="AMIN_dom"/>
</dbReference>
<gene>
    <name evidence="5" type="ORF">ACFP73_11960</name>
</gene>
<dbReference type="Gene3D" id="3.40.630.40">
    <property type="entry name" value="Zn-dependent exopeptidases"/>
    <property type="match status" value="1"/>
</dbReference>
<keyword evidence="3 5" id="KW-0378">Hydrolase</keyword>
<evidence type="ECO:0000256" key="3">
    <source>
        <dbReference type="ARBA" id="ARBA00022801"/>
    </source>
</evidence>
<name>A0ABW1VQI0_9GAMM</name>
<sequence>MSAEYPFFSRRRLLQATAVSALLAVTRTRGAAGPVMIAVRIWPSSAYTRVTLESSGPLRYRQFRLNDPERLVVDIEDVQLNQVVKQAAGSVSSTDPYLREVRAGQFTATTLRIVLVLKQQVTPKIFALTPVADFKHRLVVDLYSGLNTDGDPLTAFLARYSAGEAVTPPAPGKAGRDRPLIVMIDPGHGGEDPGARGKAGTREKDIVLSISRRLKKLIDKQPLMTAFMTRSDDVFIPLQVRVAKAQRLKADMLISIHADSFTRPAANGASVFALSTRGATSAAARFLADSQNASDSIGGVNLSGDLYLDRTLFDMLQRRTISDSLKLGQHMLRHMGKITRLHKQQVDQAGFAVLKAPDIPSVLVETAFISHPQEEKKLRTAGYQQQVAEAIVGGIKDYLAERRNV</sequence>
<dbReference type="Gene3D" id="2.60.40.3500">
    <property type="match status" value="1"/>
</dbReference>
<dbReference type="EC" id="3.5.1.28" evidence="2"/>
<evidence type="ECO:0000313" key="6">
    <source>
        <dbReference type="Proteomes" id="UP001596215"/>
    </source>
</evidence>
<dbReference type="InterPro" id="IPR050695">
    <property type="entry name" value="N-acetylmuramoyl_amidase_3"/>
</dbReference>
<dbReference type="Pfam" id="PF01520">
    <property type="entry name" value="Amidase_3"/>
    <property type="match status" value="1"/>
</dbReference>
<evidence type="ECO:0000259" key="4">
    <source>
        <dbReference type="SMART" id="SM00646"/>
    </source>
</evidence>
<organism evidence="5 6">
    <name type="scientific">Tatumella punctata</name>
    <dbReference type="NCBI Taxonomy" id="399969"/>
    <lineage>
        <taxon>Bacteria</taxon>
        <taxon>Pseudomonadati</taxon>
        <taxon>Pseudomonadota</taxon>
        <taxon>Gammaproteobacteria</taxon>
        <taxon>Enterobacterales</taxon>
        <taxon>Erwiniaceae</taxon>
        <taxon>Tatumella</taxon>
    </lineage>
</organism>
<dbReference type="PROSITE" id="PS51318">
    <property type="entry name" value="TAT"/>
    <property type="match status" value="1"/>
</dbReference>
<dbReference type="Proteomes" id="UP001596215">
    <property type="component" value="Unassembled WGS sequence"/>
</dbReference>
<protein>
    <recommendedName>
        <fullName evidence="2">N-acetylmuramoyl-L-alanine amidase</fullName>
        <ecNumber evidence="2">3.5.1.28</ecNumber>
    </recommendedName>
</protein>